<evidence type="ECO:0000313" key="2">
    <source>
        <dbReference type="Proteomes" id="UP000054549"/>
    </source>
</evidence>
<dbReference type="AlphaFoldDB" id="A0A0C2XBE5"/>
<accession>A0A0C2XBE5</accession>
<dbReference type="Proteomes" id="UP000054549">
    <property type="component" value="Unassembled WGS sequence"/>
</dbReference>
<protein>
    <submittedName>
        <fullName evidence="1">Uncharacterized protein</fullName>
    </submittedName>
</protein>
<proteinExistence type="predicted"/>
<organism evidence="1 2">
    <name type="scientific">Amanita muscaria (strain Koide BX008)</name>
    <dbReference type="NCBI Taxonomy" id="946122"/>
    <lineage>
        <taxon>Eukaryota</taxon>
        <taxon>Fungi</taxon>
        <taxon>Dikarya</taxon>
        <taxon>Basidiomycota</taxon>
        <taxon>Agaricomycotina</taxon>
        <taxon>Agaricomycetes</taxon>
        <taxon>Agaricomycetidae</taxon>
        <taxon>Agaricales</taxon>
        <taxon>Pluteineae</taxon>
        <taxon>Amanitaceae</taxon>
        <taxon>Amanita</taxon>
    </lineage>
</organism>
<name>A0A0C2XBE5_AMAMK</name>
<reference evidence="1 2" key="1">
    <citation type="submission" date="2014-04" db="EMBL/GenBank/DDBJ databases">
        <title>Evolutionary Origins and Diversification of the Mycorrhizal Mutualists.</title>
        <authorList>
            <consortium name="DOE Joint Genome Institute"/>
            <consortium name="Mycorrhizal Genomics Consortium"/>
            <person name="Kohler A."/>
            <person name="Kuo A."/>
            <person name="Nagy L.G."/>
            <person name="Floudas D."/>
            <person name="Copeland A."/>
            <person name="Barry K.W."/>
            <person name="Cichocki N."/>
            <person name="Veneault-Fourrey C."/>
            <person name="LaButti K."/>
            <person name="Lindquist E.A."/>
            <person name="Lipzen A."/>
            <person name="Lundell T."/>
            <person name="Morin E."/>
            <person name="Murat C."/>
            <person name="Riley R."/>
            <person name="Ohm R."/>
            <person name="Sun H."/>
            <person name="Tunlid A."/>
            <person name="Henrissat B."/>
            <person name="Grigoriev I.V."/>
            <person name="Hibbett D.S."/>
            <person name="Martin F."/>
        </authorList>
    </citation>
    <scope>NUCLEOTIDE SEQUENCE [LARGE SCALE GENOMIC DNA]</scope>
    <source>
        <strain evidence="1 2">Koide BX008</strain>
    </source>
</reference>
<dbReference type="HOGENOM" id="CLU_2653981_0_0_1"/>
<gene>
    <name evidence="1" type="ORF">M378DRAFT_433635</name>
</gene>
<dbReference type="InParanoid" id="A0A0C2XBE5"/>
<dbReference type="EMBL" id="KN818238">
    <property type="protein sequence ID" value="KIL66148.1"/>
    <property type="molecule type" value="Genomic_DNA"/>
</dbReference>
<sequence>MRLAISPWRIHFDIRSSCIAATIFSFVSLTPLSGHLDRWTLDFVTHLHSFIVDIISSNLYRYLQANYAIQILFLCP</sequence>
<evidence type="ECO:0000313" key="1">
    <source>
        <dbReference type="EMBL" id="KIL66148.1"/>
    </source>
</evidence>
<keyword evidence="2" id="KW-1185">Reference proteome</keyword>